<keyword evidence="1" id="KW-0812">Transmembrane</keyword>
<evidence type="ECO:0008006" key="4">
    <source>
        <dbReference type="Google" id="ProtNLM"/>
    </source>
</evidence>
<dbReference type="EMBL" id="JACHXZ010000001">
    <property type="protein sequence ID" value="MBB3167593.1"/>
    <property type="molecule type" value="Genomic_DNA"/>
</dbReference>
<accession>A0A839UJ59</accession>
<evidence type="ECO:0000313" key="3">
    <source>
        <dbReference type="Proteomes" id="UP000559987"/>
    </source>
</evidence>
<keyword evidence="1" id="KW-1133">Transmembrane helix</keyword>
<keyword evidence="1" id="KW-0472">Membrane</keyword>
<dbReference type="AlphaFoldDB" id="A0A839UJ59"/>
<evidence type="ECO:0000313" key="2">
    <source>
        <dbReference type="EMBL" id="MBB3167593.1"/>
    </source>
</evidence>
<reference evidence="2 3" key="1">
    <citation type="submission" date="2020-08" db="EMBL/GenBank/DDBJ databases">
        <title>Genomic Encyclopedia of Type Strains, Phase III (KMG-III): the genomes of soil and plant-associated and newly described type strains.</title>
        <authorList>
            <person name="Whitman W."/>
        </authorList>
    </citation>
    <scope>NUCLEOTIDE SEQUENCE [LARGE SCALE GENOMIC DNA]</scope>
    <source>
        <strain evidence="2 3">CECT 8571</strain>
    </source>
</reference>
<dbReference type="Proteomes" id="UP000559987">
    <property type="component" value="Unassembled WGS sequence"/>
</dbReference>
<proteinExistence type="predicted"/>
<feature type="transmembrane region" description="Helical" evidence="1">
    <location>
        <begin position="104"/>
        <end position="122"/>
    </location>
</feature>
<sequence>MTLPPDEPDADDSTGTIRFLDVRATALVLAFIGVMWLITGLEETEIPERIKTAQHCIHILFWQALAFYVGGFIGEWLPRVALVCFSLVIAVGVGRLVAVAGPMLYGPDLVLLFNGVMAWLVWKAAGRFRNLKPPS</sequence>
<name>A0A839UJ59_9GAMM</name>
<protein>
    <recommendedName>
        <fullName evidence="4">DUF4345 domain-containing protein</fullName>
    </recommendedName>
</protein>
<feature type="transmembrane region" description="Helical" evidence="1">
    <location>
        <begin position="80"/>
        <end position="98"/>
    </location>
</feature>
<feature type="transmembrane region" description="Helical" evidence="1">
    <location>
        <begin position="20"/>
        <end position="40"/>
    </location>
</feature>
<dbReference type="RefSeq" id="WP_183908448.1">
    <property type="nucleotide sequence ID" value="NZ_JACHXZ010000001.1"/>
</dbReference>
<feature type="transmembrane region" description="Helical" evidence="1">
    <location>
        <begin position="52"/>
        <end position="73"/>
    </location>
</feature>
<organism evidence="2 3">
    <name type="scientific">Simiduia aestuariiviva</name>
    <dbReference type="NCBI Taxonomy" id="1510459"/>
    <lineage>
        <taxon>Bacteria</taxon>
        <taxon>Pseudomonadati</taxon>
        <taxon>Pseudomonadota</taxon>
        <taxon>Gammaproteobacteria</taxon>
        <taxon>Cellvibrionales</taxon>
        <taxon>Cellvibrionaceae</taxon>
        <taxon>Simiduia</taxon>
    </lineage>
</organism>
<gene>
    <name evidence="2" type="ORF">FHS30_000769</name>
</gene>
<comment type="caution">
    <text evidence="2">The sequence shown here is derived from an EMBL/GenBank/DDBJ whole genome shotgun (WGS) entry which is preliminary data.</text>
</comment>
<evidence type="ECO:0000256" key="1">
    <source>
        <dbReference type="SAM" id="Phobius"/>
    </source>
</evidence>
<keyword evidence="3" id="KW-1185">Reference proteome</keyword>